<accession>A0A165VS16</accession>
<evidence type="ECO:0000256" key="4">
    <source>
        <dbReference type="ARBA" id="ARBA00022692"/>
    </source>
</evidence>
<keyword evidence="4 7" id="KW-0812">Transmembrane</keyword>
<evidence type="ECO:0000256" key="6">
    <source>
        <dbReference type="ARBA" id="ARBA00023136"/>
    </source>
</evidence>
<feature type="transmembrane region" description="Helical" evidence="7">
    <location>
        <begin position="202"/>
        <end position="223"/>
    </location>
</feature>
<dbReference type="STRING" id="989403.SAMN05421798_1128"/>
<protein>
    <recommendedName>
        <fullName evidence="10">Sulfate exporter family transporter</fullName>
    </recommendedName>
</protein>
<dbReference type="GO" id="GO:0005886">
    <property type="term" value="C:plasma membrane"/>
    <property type="evidence" value="ECO:0007669"/>
    <property type="project" value="UniProtKB-SubCell"/>
</dbReference>
<evidence type="ECO:0000256" key="3">
    <source>
        <dbReference type="ARBA" id="ARBA00022475"/>
    </source>
</evidence>
<dbReference type="InterPro" id="IPR018383">
    <property type="entry name" value="UPF0324_pro"/>
</dbReference>
<evidence type="ECO:0000313" key="9">
    <source>
        <dbReference type="Proteomes" id="UP000076577"/>
    </source>
</evidence>
<feature type="transmembrane region" description="Helical" evidence="7">
    <location>
        <begin position="170"/>
        <end position="190"/>
    </location>
</feature>
<dbReference type="EMBL" id="LMCB01000074">
    <property type="protein sequence ID" value="KZL15355.1"/>
    <property type="molecule type" value="Genomic_DNA"/>
</dbReference>
<organism evidence="8 9">
    <name type="scientific">Pseudovibrio axinellae</name>
    <dbReference type="NCBI Taxonomy" id="989403"/>
    <lineage>
        <taxon>Bacteria</taxon>
        <taxon>Pseudomonadati</taxon>
        <taxon>Pseudomonadota</taxon>
        <taxon>Alphaproteobacteria</taxon>
        <taxon>Hyphomicrobiales</taxon>
        <taxon>Stappiaceae</taxon>
        <taxon>Pseudovibrio</taxon>
    </lineage>
</organism>
<sequence length="354" mass="37384">MQPQSSMPDQPEGPGALVPKWLNNGREIVPGLIIATVIAVAARYISEHQGGPVMLYALLIGMAVHSIYEDGSCQAGLSFAAKKVLRLGVILLGLRVSFSQILELGWQTLALVILSVLGMLLVGLVVARLLGRSSSFGLLTGGAVGICGASAALAISSVLPNSKENEQNTLFTVIAVTALSTLAMILYPSIGQMFGLDDVHLGIFFGATIHDVAQVIGAGFAVSDDAGEIATVVKLMRVMMLLPVIFIISFWSTRWLRNKDEPSASAMEVKAPVPYFAFGFAALVVVNSLGWIPETPHAILVDASSWCLVIAISALGVMTTLKTLVSLGHQHLFVIVGETLVLLGGIILALKYLV</sequence>
<feature type="transmembrane region" description="Helical" evidence="7">
    <location>
        <begin position="53"/>
        <end position="68"/>
    </location>
</feature>
<evidence type="ECO:0000256" key="7">
    <source>
        <dbReference type="SAM" id="Phobius"/>
    </source>
</evidence>
<feature type="transmembrane region" description="Helical" evidence="7">
    <location>
        <begin position="28"/>
        <end position="46"/>
    </location>
</feature>
<keyword evidence="9" id="KW-1185">Reference proteome</keyword>
<proteinExistence type="inferred from homology"/>
<feature type="transmembrane region" description="Helical" evidence="7">
    <location>
        <begin position="80"/>
        <end position="98"/>
    </location>
</feature>
<feature type="transmembrane region" description="Helical" evidence="7">
    <location>
        <begin position="110"/>
        <end position="130"/>
    </location>
</feature>
<dbReference type="PANTHER" id="PTHR30106">
    <property type="entry name" value="INNER MEMBRANE PROTEIN YEIH-RELATED"/>
    <property type="match status" value="1"/>
</dbReference>
<dbReference type="PANTHER" id="PTHR30106:SF2">
    <property type="entry name" value="UPF0324 INNER MEMBRANE PROTEIN YEIH"/>
    <property type="match status" value="1"/>
</dbReference>
<reference evidence="8 9" key="1">
    <citation type="journal article" date="2016" name="Front. Microbiol.">
        <title>Comparative Genomic Analysis Reveals a Diverse Repertoire of Genes Involved in Prokaryote-Eukaryote Interactions within the Pseudovibrio Genus.</title>
        <authorList>
            <person name="Romano S."/>
            <person name="Fernandez-Guerra A."/>
            <person name="Reen F.J."/>
            <person name="Glockner F.O."/>
            <person name="Crowley S.P."/>
            <person name="O'Sullivan O."/>
            <person name="Cotter P.D."/>
            <person name="Adams C."/>
            <person name="Dobson A.D."/>
            <person name="O'Gara F."/>
        </authorList>
    </citation>
    <scope>NUCLEOTIDE SEQUENCE [LARGE SCALE GENOMIC DNA]</scope>
    <source>
        <strain evidence="8 9">Ad2</strain>
    </source>
</reference>
<dbReference type="RefSeq" id="WP_082825687.1">
    <property type="nucleotide sequence ID" value="NZ_FOFM01000012.1"/>
</dbReference>
<feature type="transmembrane region" description="Helical" evidence="7">
    <location>
        <begin position="273"/>
        <end position="292"/>
    </location>
</feature>
<comment type="subcellular location">
    <subcellularLocation>
        <location evidence="1">Cell membrane</location>
        <topology evidence="1">Multi-pass membrane protein</topology>
    </subcellularLocation>
</comment>
<feature type="transmembrane region" description="Helical" evidence="7">
    <location>
        <begin position="331"/>
        <end position="353"/>
    </location>
</feature>
<evidence type="ECO:0000256" key="2">
    <source>
        <dbReference type="ARBA" id="ARBA00007977"/>
    </source>
</evidence>
<keyword evidence="5 7" id="KW-1133">Transmembrane helix</keyword>
<dbReference type="Proteomes" id="UP000076577">
    <property type="component" value="Unassembled WGS sequence"/>
</dbReference>
<evidence type="ECO:0000256" key="1">
    <source>
        <dbReference type="ARBA" id="ARBA00004651"/>
    </source>
</evidence>
<dbReference type="PATRIC" id="fig|989403.3.peg.3904"/>
<gene>
    <name evidence="8" type="ORF">PsAD2_03611</name>
</gene>
<evidence type="ECO:0008006" key="10">
    <source>
        <dbReference type="Google" id="ProtNLM"/>
    </source>
</evidence>
<feature type="transmembrane region" description="Helical" evidence="7">
    <location>
        <begin position="235"/>
        <end position="253"/>
    </location>
</feature>
<dbReference type="OrthoDB" id="5393513at2"/>
<comment type="similarity">
    <text evidence="2">Belongs to the UPF0324 family.</text>
</comment>
<feature type="transmembrane region" description="Helical" evidence="7">
    <location>
        <begin position="136"/>
        <end position="158"/>
    </location>
</feature>
<keyword evidence="6 7" id="KW-0472">Membrane</keyword>
<keyword evidence="3" id="KW-1003">Cell membrane</keyword>
<dbReference type="Pfam" id="PF03601">
    <property type="entry name" value="Cons_hypoth698"/>
    <property type="match status" value="1"/>
</dbReference>
<dbReference type="AlphaFoldDB" id="A0A165VS16"/>
<comment type="caution">
    <text evidence="8">The sequence shown here is derived from an EMBL/GenBank/DDBJ whole genome shotgun (WGS) entry which is preliminary data.</text>
</comment>
<evidence type="ECO:0000256" key="5">
    <source>
        <dbReference type="ARBA" id="ARBA00022989"/>
    </source>
</evidence>
<evidence type="ECO:0000313" key="8">
    <source>
        <dbReference type="EMBL" id="KZL15355.1"/>
    </source>
</evidence>
<name>A0A165VS16_9HYPH</name>
<feature type="transmembrane region" description="Helical" evidence="7">
    <location>
        <begin position="299"/>
        <end position="319"/>
    </location>
</feature>